<dbReference type="PANTHER" id="PTHR39624:SF2">
    <property type="entry name" value="OSMC-LIKE PROTEIN"/>
    <property type="match status" value="1"/>
</dbReference>
<sequence>MPVSISFPGGVKVAAQVDGFEIVTDQPAEDGGEGSAPAPYDLFLASIGTCAGFYVMRFCQERDLPTEGLEMSLDIERDMETRKLLKVILDIKMPEGFPSKYHKAVQKAAELCSVKKALTYPPEFETTVS</sequence>
<dbReference type="InterPro" id="IPR015946">
    <property type="entry name" value="KH_dom-like_a/b"/>
</dbReference>
<dbReference type="RefSeq" id="WP_072908928.1">
    <property type="nucleotide sequence ID" value="NZ_FQZT01000008.1"/>
</dbReference>
<dbReference type="Proteomes" id="UP000184171">
    <property type="component" value="Unassembled WGS sequence"/>
</dbReference>
<dbReference type="InterPro" id="IPR003718">
    <property type="entry name" value="OsmC/Ohr_fam"/>
</dbReference>
<proteinExistence type="predicted"/>
<dbReference type="Gene3D" id="3.30.300.20">
    <property type="match status" value="1"/>
</dbReference>
<dbReference type="AlphaFoldDB" id="A0A1M6J936"/>
<dbReference type="Pfam" id="PF02566">
    <property type="entry name" value="OsmC"/>
    <property type="match status" value="1"/>
</dbReference>
<dbReference type="STRING" id="1122189.SAMN02745165_02349"/>
<name>A0A1M6J936_MALRU</name>
<gene>
    <name evidence="1" type="ORF">SAMN02745165_02349</name>
</gene>
<protein>
    <submittedName>
        <fullName evidence="1">Uncharacterized OsmC-related protein</fullName>
    </submittedName>
</protein>
<organism evidence="1 2">
    <name type="scientific">Malonomonas rubra DSM 5091</name>
    <dbReference type="NCBI Taxonomy" id="1122189"/>
    <lineage>
        <taxon>Bacteria</taxon>
        <taxon>Pseudomonadati</taxon>
        <taxon>Thermodesulfobacteriota</taxon>
        <taxon>Desulfuromonadia</taxon>
        <taxon>Desulfuromonadales</taxon>
        <taxon>Geopsychrobacteraceae</taxon>
        <taxon>Malonomonas</taxon>
    </lineage>
</organism>
<evidence type="ECO:0000313" key="2">
    <source>
        <dbReference type="Proteomes" id="UP000184171"/>
    </source>
</evidence>
<dbReference type="SUPFAM" id="SSF82784">
    <property type="entry name" value="OsmC-like"/>
    <property type="match status" value="1"/>
</dbReference>
<dbReference type="OrthoDB" id="290036at2"/>
<keyword evidence="2" id="KW-1185">Reference proteome</keyword>
<accession>A0A1M6J936</accession>
<evidence type="ECO:0000313" key="1">
    <source>
        <dbReference type="EMBL" id="SHJ43174.1"/>
    </source>
</evidence>
<dbReference type="PANTHER" id="PTHR39624">
    <property type="entry name" value="PROTEIN INVOLVED IN RIMO-MEDIATED BETA-METHYLTHIOLATION OF RIBOSOMAL PROTEIN S12 YCAO"/>
    <property type="match status" value="1"/>
</dbReference>
<dbReference type="EMBL" id="FQZT01000008">
    <property type="protein sequence ID" value="SHJ43174.1"/>
    <property type="molecule type" value="Genomic_DNA"/>
</dbReference>
<reference evidence="1 2" key="1">
    <citation type="submission" date="2016-11" db="EMBL/GenBank/DDBJ databases">
        <authorList>
            <person name="Jaros S."/>
            <person name="Januszkiewicz K."/>
            <person name="Wedrychowicz H."/>
        </authorList>
    </citation>
    <scope>NUCLEOTIDE SEQUENCE [LARGE SCALE GENOMIC DNA]</scope>
    <source>
        <strain evidence="1 2">DSM 5091</strain>
    </source>
</reference>
<dbReference type="InterPro" id="IPR036102">
    <property type="entry name" value="OsmC/Ohrsf"/>
</dbReference>